<dbReference type="Proteomes" id="UP000291469">
    <property type="component" value="Chromosome"/>
</dbReference>
<evidence type="ECO:0000313" key="7">
    <source>
        <dbReference type="Proteomes" id="UP000291469"/>
    </source>
</evidence>
<comment type="function">
    <text evidence="4">Acts as an anti-CsrA protein, binds CsrA and prevents it from repressing translation of its target genes, one of which is flagellin. Binds to flagellin and participates in the assembly of the flagellum.</text>
</comment>
<dbReference type="SUPFAM" id="SSF141457">
    <property type="entry name" value="BH3618-like"/>
    <property type="match status" value="1"/>
</dbReference>
<dbReference type="GO" id="GO:0006417">
    <property type="term" value="P:regulation of translation"/>
    <property type="evidence" value="ECO:0007669"/>
    <property type="project" value="UniProtKB-KW"/>
</dbReference>
<dbReference type="AlphaFoldDB" id="A0A411YCF4"/>
<dbReference type="GO" id="GO:0005737">
    <property type="term" value="C:cytoplasm"/>
    <property type="evidence" value="ECO:0007669"/>
    <property type="project" value="UniProtKB-SubCell"/>
</dbReference>
<comment type="subcellular location">
    <subcellularLocation>
        <location evidence="4">Cytoplasm</location>
    </subcellularLocation>
</comment>
<evidence type="ECO:0000256" key="3">
    <source>
        <dbReference type="ARBA" id="ARBA00022845"/>
    </source>
</evidence>
<dbReference type="GO" id="GO:0044780">
    <property type="term" value="P:bacterial-type flagellum assembly"/>
    <property type="evidence" value="ECO:0007669"/>
    <property type="project" value="UniProtKB-UniRule"/>
</dbReference>
<dbReference type="HAMAP" id="MF_01185">
    <property type="entry name" value="FliW"/>
    <property type="match status" value="1"/>
</dbReference>
<evidence type="ECO:0000313" key="6">
    <source>
        <dbReference type="EMBL" id="QBI18933.1"/>
    </source>
</evidence>
<protein>
    <recommendedName>
        <fullName evidence="4">Flagellar assembly factor FliW</fullName>
    </recommendedName>
</protein>
<keyword evidence="4" id="KW-0143">Chaperone</keyword>
<keyword evidence="6" id="KW-0969">Cilium</keyword>
<dbReference type="Pfam" id="PF02623">
    <property type="entry name" value="FliW"/>
    <property type="match status" value="1"/>
</dbReference>
<dbReference type="KEGG" id="erz:ER308_04825"/>
<comment type="subunit">
    <text evidence="4">Interacts with translational regulator CsrA and flagellin(s).</text>
</comment>
<feature type="region of interest" description="Disordered" evidence="5">
    <location>
        <begin position="1"/>
        <end position="34"/>
    </location>
</feature>
<keyword evidence="3 4" id="KW-0810">Translation regulation</keyword>
<evidence type="ECO:0000256" key="1">
    <source>
        <dbReference type="ARBA" id="ARBA00022490"/>
    </source>
</evidence>
<gene>
    <name evidence="4" type="primary">fliW</name>
    <name evidence="6" type="ORF">ER308_04825</name>
</gene>
<sequence>MDPAGPGSRAPALAGGLPPLKPGRGSSGGLPGAPLGDRIGCVDAPSVLRHTGVDQETRVTVATDPDTTELHLDEGLLGFRDARRFRLVDLDRAGTFQVLESLDREDLSIVVCAPWVFFPEYVADIGEDEERWLELSDPSEAVLLTPVVIDTDQKSFHLNLLGPIVFNARTRRGKQVVLAESGHPARATVSLDRALDDVEGSS</sequence>
<proteinExistence type="inferred from homology"/>
<dbReference type="InterPro" id="IPR024046">
    <property type="entry name" value="Flagellar_assmbl_FliW_dom_sf"/>
</dbReference>
<organism evidence="6 7">
    <name type="scientific">Egibacter rhizosphaerae</name>
    <dbReference type="NCBI Taxonomy" id="1670831"/>
    <lineage>
        <taxon>Bacteria</taxon>
        <taxon>Bacillati</taxon>
        <taxon>Actinomycetota</taxon>
        <taxon>Nitriliruptoria</taxon>
        <taxon>Egibacterales</taxon>
        <taxon>Egibacteraceae</taxon>
        <taxon>Egibacter</taxon>
    </lineage>
</organism>
<reference evidence="6 7" key="1">
    <citation type="submission" date="2019-01" db="EMBL/GenBank/DDBJ databases">
        <title>Egibacter rhizosphaerae EGI 80759T.</title>
        <authorList>
            <person name="Chen D.-D."/>
            <person name="Tian Y."/>
            <person name="Jiao J.-Y."/>
            <person name="Zhang X.-T."/>
            <person name="Zhang Y.-G."/>
            <person name="Zhang Y."/>
            <person name="Xiao M."/>
            <person name="Shu W.-S."/>
            <person name="Li W.-J."/>
        </authorList>
    </citation>
    <scope>NUCLEOTIDE SEQUENCE [LARGE SCALE GENOMIC DNA]</scope>
    <source>
        <strain evidence="6 7">EGI 80759</strain>
    </source>
</reference>
<evidence type="ECO:0000256" key="5">
    <source>
        <dbReference type="SAM" id="MobiDB-lite"/>
    </source>
</evidence>
<keyword evidence="1 4" id="KW-0963">Cytoplasm</keyword>
<keyword evidence="2 4" id="KW-1005">Bacterial flagellum biogenesis</keyword>
<evidence type="ECO:0000256" key="4">
    <source>
        <dbReference type="HAMAP-Rule" id="MF_01185"/>
    </source>
</evidence>
<dbReference type="PANTHER" id="PTHR39190:SF1">
    <property type="entry name" value="FLAGELLAR ASSEMBLY FACTOR FLIW"/>
    <property type="match status" value="1"/>
</dbReference>
<dbReference type="EMBL" id="CP036402">
    <property type="protein sequence ID" value="QBI18933.1"/>
    <property type="molecule type" value="Genomic_DNA"/>
</dbReference>
<dbReference type="OrthoDB" id="3268119at2"/>
<name>A0A411YCF4_9ACTN</name>
<dbReference type="PANTHER" id="PTHR39190">
    <property type="entry name" value="FLAGELLAR ASSEMBLY FACTOR FLIW"/>
    <property type="match status" value="1"/>
</dbReference>
<keyword evidence="6" id="KW-0282">Flagellum</keyword>
<keyword evidence="6" id="KW-0966">Cell projection</keyword>
<comment type="similarity">
    <text evidence="4">Belongs to the FliW family.</text>
</comment>
<accession>A0A411YCF4</accession>
<dbReference type="Gene3D" id="2.30.290.10">
    <property type="entry name" value="BH3618-like"/>
    <property type="match status" value="1"/>
</dbReference>
<dbReference type="InterPro" id="IPR003775">
    <property type="entry name" value="Flagellar_assembly_factor_FliW"/>
</dbReference>
<feature type="compositionally biased region" description="Low complexity" evidence="5">
    <location>
        <begin position="1"/>
        <end position="24"/>
    </location>
</feature>
<keyword evidence="7" id="KW-1185">Reference proteome</keyword>
<evidence type="ECO:0000256" key="2">
    <source>
        <dbReference type="ARBA" id="ARBA00022795"/>
    </source>
</evidence>